<keyword evidence="3" id="KW-1185">Reference proteome</keyword>
<gene>
    <name evidence="2" type="ORF">NTE_00609</name>
</gene>
<reference evidence="2 3" key="1">
    <citation type="journal article" date="2014" name="PLoS ONE">
        <title>Genome Sequence of Candidatus Nitrososphaera evergladensis from Group I.1b Enriched from Everglades Soil Reveals Novel Genomic Features of the Ammonia-Oxidizing Archaea.</title>
        <authorList>
            <person name="Zhalnina K.V."/>
            <person name="Dias R."/>
            <person name="Leonard M.T."/>
            <person name="Dorr de Quadros P."/>
            <person name="Camargo F.A."/>
            <person name="Drew J.C."/>
            <person name="Farmerie W.G."/>
            <person name="Daroub S.H."/>
            <person name="Triplett E.W."/>
        </authorList>
    </citation>
    <scope>NUCLEOTIDE SEQUENCE [LARGE SCALE GENOMIC DNA]</scope>
    <source>
        <strain evidence="2 3">SR1</strain>
    </source>
</reference>
<dbReference type="AlphaFoldDB" id="A0A075MTS7"/>
<name>A0A075MTS7_9ARCH</name>
<evidence type="ECO:0008006" key="4">
    <source>
        <dbReference type="Google" id="ProtNLM"/>
    </source>
</evidence>
<evidence type="ECO:0000256" key="1">
    <source>
        <dbReference type="SAM" id="Phobius"/>
    </source>
</evidence>
<proteinExistence type="predicted"/>
<feature type="transmembrane region" description="Helical" evidence="1">
    <location>
        <begin position="36"/>
        <end position="59"/>
    </location>
</feature>
<evidence type="ECO:0000313" key="2">
    <source>
        <dbReference type="EMBL" id="AIF82689.1"/>
    </source>
</evidence>
<dbReference type="Proteomes" id="UP000028194">
    <property type="component" value="Chromosome"/>
</dbReference>
<dbReference type="HOGENOM" id="CLU_2712982_0_0_2"/>
<organism evidence="2 3">
    <name type="scientific">Candidatus Nitrososphaera evergladensis SR1</name>
    <dbReference type="NCBI Taxonomy" id="1459636"/>
    <lineage>
        <taxon>Archaea</taxon>
        <taxon>Nitrososphaerota</taxon>
        <taxon>Nitrososphaeria</taxon>
        <taxon>Nitrososphaerales</taxon>
        <taxon>Nitrososphaeraceae</taxon>
        <taxon>Nitrososphaera</taxon>
    </lineage>
</organism>
<feature type="transmembrane region" description="Helical" evidence="1">
    <location>
        <begin position="12"/>
        <end position="30"/>
    </location>
</feature>
<dbReference type="EMBL" id="CP007174">
    <property type="protein sequence ID" value="AIF82689.1"/>
    <property type="molecule type" value="Genomic_DNA"/>
</dbReference>
<evidence type="ECO:0000313" key="3">
    <source>
        <dbReference type="Proteomes" id="UP000028194"/>
    </source>
</evidence>
<dbReference type="KEGG" id="nev:NTE_00609"/>
<keyword evidence="1" id="KW-0472">Membrane</keyword>
<protein>
    <recommendedName>
        <fullName evidence="4">Transcriptional regulator</fullName>
    </recommendedName>
</protein>
<dbReference type="STRING" id="1459636.NTE_00609"/>
<sequence length="74" mass="7597">MGAVKGNKGAGAALLAAAIIVFFAYAYAMFGTQYSMIIMKATMVGAVGVLLAVLGWIGYTMLTAPKEDKTATSS</sequence>
<keyword evidence="1" id="KW-1133">Transmembrane helix</keyword>
<keyword evidence="1" id="KW-0812">Transmembrane</keyword>
<accession>A0A075MTS7</accession>